<evidence type="ECO:0000313" key="4">
    <source>
        <dbReference type="Proteomes" id="UP000681967"/>
    </source>
</evidence>
<dbReference type="Proteomes" id="UP000681967">
    <property type="component" value="Unassembled WGS sequence"/>
</dbReference>
<organism evidence="3 4">
    <name type="scientific">Rotaria magnacalcarata</name>
    <dbReference type="NCBI Taxonomy" id="392030"/>
    <lineage>
        <taxon>Eukaryota</taxon>
        <taxon>Metazoa</taxon>
        <taxon>Spiralia</taxon>
        <taxon>Gnathifera</taxon>
        <taxon>Rotifera</taxon>
        <taxon>Eurotatoria</taxon>
        <taxon>Bdelloidea</taxon>
        <taxon>Philodinida</taxon>
        <taxon>Philodinidae</taxon>
        <taxon>Rotaria</taxon>
    </lineage>
</organism>
<feature type="transmembrane region" description="Helical" evidence="2">
    <location>
        <begin position="762"/>
        <end position="786"/>
    </location>
</feature>
<evidence type="ECO:0000313" key="3">
    <source>
        <dbReference type="EMBL" id="CAF4133535.1"/>
    </source>
</evidence>
<dbReference type="PANTHER" id="PTHR46769">
    <property type="entry name" value="POLYCYSTIC KIDNEY AND HEPATIC DISEASE 1 (AUTOSOMAL RECESSIVE)-LIKE 1"/>
    <property type="match status" value="1"/>
</dbReference>
<gene>
    <name evidence="3" type="ORF">BYL167_LOCUS20668</name>
</gene>
<name>A0A8S2R1T8_9BILA</name>
<dbReference type="InterPro" id="IPR052387">
    <property type="entry name" value="Fibrocystin"/>
</dbReference>
<keyword evidence="2" id="KW-0812">Transmembrane</keyword>
<keyword evidence="1" id="KW-0732">Signal</keyword>
<reference evidence="3" key="1">
    <citation type="submission" date="2021-02" db="EMBL/GenBank/DDBJ databases">
        <authorList>
            <person name="Nowell W R."/>
        </authorList>
    </citation>
    <scope>NUCLEOTIDE SEQUENCE</scope>
</reference>
<accession>A0A8S2R1T8</accession>
<comment type="caution">
    <text evidence="3">The sequence shown here is derived from an EMBL/GenBank/DDBJ whole genome shotgun (WGS) entry which is preliminary data.</text>
</comment>
<keyword evidence="2" id="KW-0472">Membrane</keyword>
<keyword evidence="2" id="KW-1133">Transmembrane helix</keyword>
<protein>
    <submittedName>
        <fullName evidence="3">Uncharacterized protein</fullName>
    </submittedName>
</protein>
<dbReference type="EMBL" id="CAJOBH010009155">
    <property type="protein sequence ID" value="CAF4133535.1"/>
    <property type="molecule type" value="Genomic_DNA"/>
</dbReference>
<dbReference type="PANTHER" id="PTHR46769:SF2">
    <property type="entry name" value="FIBROCYSTIN-L ISOFORM 2 PRECURSOR-RELATED"/>
    <property type="match status" value="1"/>
</dbReference>
<sequence>MWLDHLVINTVQWFSFTIYLFFCARLALTHVPVASRINVRASLVIGSMTSEDCTDRIDTSSINIRLSQMAIPAVSANSSSGNAGSRSGIVFPAISRSNNMPIRSWTGTGTYPCLNGLMSITNTTLAFFNDTCDRHDVAIQVSQNNNDGQFPVTTSSIFVYNTSQANLIFNGQPNLNVVTPSKCGDMDCDGLKKNLIVDTDGSLFGQPSSVFSQAESLWGSQQHGIGDFRIPRLALTNLTGHRININLTYPYRGISRSNSCSLQPLWGMYMCNSSIDYRMLIIESMDSDTEKRRISPVAIMSNSGYIDLINGPQDQSFCNGYSCKRRISTFMAIIQSRQTYKIFFSSTPPRQTRFRILNADSSIKCVLALQYDSLQHIDVYANTMYIPPTNRDLSAPGLMLDDRPNGVTLSSPSGSNYFDSPCTIQPVLVAYNVEGNVIQKLGSKDRPWQVKASVIGRPNLILPGGIANYSGGQTQYTLFGLPDIGTQQVQFNLIPPDGVNSSFLATTNLTVQTAFVSVTRAILAGQQVNNIYVVNVNETFSVTLMPVDSITLLKLGKIQWGSWTWSANVTLRSLPKLNRYGSLVQSNLSSTNIDLTEGTVTVTNLAINATGMYMLQILMVSSNNDHSIVLLSNGILVKDDTVTLITESDSFSSNITFAGDFDALNSSGKLEEKRTMICNHMINVGMPLISDIIVFKGSVVVTYEADTLAPNVSAAVSKLLSDPGAIPDLTLTSVNMFGRTYIPSSASSSSSGSDTGNVSTNVALIVGLVVGLVGGLLVIFGVVWLYRAHERMISRHRLGVEETDEDKLTGVDANGVASPKLDNHVSSTNLDGIELFSPIFINQTQSKTSNRNLNNFQAAKPVLPSSMMEIIAFD</sequence>
<proteinExistence type="predicted"/>
<evidence type="ECO:0000256" key="2">
    <source>
        <dbReference type="SAM" id="Phobius"/>
    </source>
</evidence>
<dbReference type="AlphaFoldDB" id="A0A8S2R1T8"/>
<evidence type="ECO:0000256" key="1">
    <source>
        <dbReference type="ARBA" id="ARBA00022729"/>
    </source>
</evidence>